<reference evidence="6" key="1">
    <citation type="submission" date="2025-08" db="UniProtKB">
        <authorList>
            <consortium name="RefSeq"/>
        </authorList>
    </citation>
    <scope>IDENTIFICATION</scope>
    <source>
        <tissue evidence="6">Whole organism</tissue>
    </source>
</reference>
<dbReference type="Gene3D" id="1.25.40.20">
    <property type="entry name" value="Ankyrin repeat-containing domain"/>
    <property type="match status" value="1"/>
</dbReference>
<evidence type="ECO:0000256" key="1">
    <source>
        <dbReference type="ARBA" id="ARBA00022737"/>
    </source>
</evidence>
<dbReference type="PRINTS" id="PR01415">
    <property type="entry name" value="ANKYRIN"/>
</dbReference>
<feature type="compositionally biased region" description="Basic and acidic residues" evidence="4">
    <location>
        <begin position="138"/>
        <end position="147"/>
    </location>
</feature>
<dbReference type="KEGG" id="hazt:108664429"/>
<organism evidence="5 6">
    <name type="scientific">Hyalella azteca</name>
    <name type="common">Amphipod</name>
    <dbReference type="NCBI Taxonomy" id="294128"/>
    <lineage>
        <taxon>Eukaryota</taxon>
        <taxon>Metazoa</taxon>
        <taxon>Ecdysozoa</taxon>
        <taxon>Arthropoda</taxon>
        <taxon>Crustacea</taxon>
        <taxon>Multicrustacea</taxon>
        <taxon>Malacostraca</taxon>
        <taxon>Eumalacostraca</taxon>
        <taxon>Peracarida</taxon>
        <taxon>Amphipoda</taxon>
        <taxon>Senticaudata</taxon>
        <taxon>Talitrida</taxon>
        <taxon>Talitroidea</taxon>
        <taxon>Hyalellidae</taxon>
        <taxon>Hyalella</taxon>
    </lineage>
</organism>
<proteinExistence type="predicted"/>
<feature type="compositionally biased region" description="Low complexity" evidence="4">
    <location>
        <begin position="862"/>
        <end position="879"/>
    </location>
</feature>
<evidence type="ECO:0000256" key="4">
    <source>
        <dbReference type="SAM" id="MobiDB-lite"/>
    </source>
</evidence>
<dbReference type="Proteomes" id="UP000694843">
    <property type="component" value="Unplaced"/>
</dbReference>
<feature type="compositionally biased region" description="Polar residues" evidence="4">
    <location>
        <begin position="462"/>
        <end position="474"/>
    </location>
</feature>
<feature type="region of interest" description="Disordered" evidence="4">
    <location>
        <begin position="557"/>
        <end position="578"/>
    </location>
</feature>
<dbReference type="InterPro" id="IPR036770">
    <property type="entry name" value="Ankyrin_rpt-contain_sf"/>
</dbReference>
<feature type="compositionally biased region" description="Polar residues" evidence="4">
    <location>
        <begin position="403"/>
        <end position="412"/>
    </location>
</feature>
<gene>
    <name evidence="6" type="primary">LOC108664429</name>
</gene>
<keyword evidence="1" id="KW-0677">Repeat</keyword>
<dbReference type="PROSITE" id="PS50088">
    <property type="entry name" value="ANK_REPEAT"/>
    <property type="match status" value="2"/>
</dbReference>
<dbReference type="SMART" id="SM00248">
    <property type="entry name" value="ANK"/>
    <property type="match status" value="3"/>
</dbReference>
<evidence type="ECO:0000256" key="3">
    <source>
        <dbReference type="PROSITE-ProRule" id="PRU00023"/>
    </source>
</evidence>
<feature type="compositionally biased region" description="Polar residues" evidence="4">
    <location>
        <begin position="97"/>
        <end position="106"/>
    </location>
</feature>
<evidence type="ECO:0000256" key="2">
    <source>
        <dbReference type="ARBA" id="ARBA00023043"/>
    </source>
</evidence>
<dbReference type="PANTHER" id="PTHR24173:SF40">
    <property type="entry name" value="AGAP006757-PA"/>
    <property type="match status" value="1"/>
</dbReference>
<evidence type="ECO:0000313" key="5">
    <source>
        <dbReference type="Proteomes" id="UP000694843"/>
    </source>
</evidence>
<dbReference type="InterPro" id="IPR002110">
    <property type="entry name" value="Ankyrin_rpt"/>
</dbReference>
<dbReference type="SUPFAM" id="SSF48403">
    <property type="entry name" value="Ankyrin repeat"/>
    <property type="match status" value="1"/>
</dbReference>
<feature type="repeat" description="ANK" evidence="3">
    <location>
        <begin position="682"/>
        <end position="705"/>
    </location>
</feature>
<dbReference type="PROSITE" id="PS50297">
    <property type="entry name" value="ANK_REP_REGION"/>
    <property type="match status" value="2"/>
</dbReference>
<feature type="region of interest" description="Disordered" evidence="4">
    <location>
        <begin position="788"/>
        <end position="807"/>
    </location>
</feature>
<feature type="compositionally biased region" description="Low complexity" evidence="4">
    <location>
        <begin position="832"/>
        <end position="853"/>
    </location>
</feature>
<feature type="compositionally biased region" description="Low complexity" evidence="4">
    <location>
        <begin position="1"/>
        <end position="24"/>
    </location>
</feature>
<sequence>MDGMEAASSPPIAPSRSRSSSRQRPPSPSGFLQKTAHHRDRSTIDEHISCPANSNAPAENQSSVSETKRRLLAIHKSRTQPIPINGLDLHVHEQNPSDQVFSNNWEGSHARGGGSQARDGSSKESEPLTVFARHRKPLDRQSRKDKETIDIGLGSLELTPESPVSSISSSKRKVFNFLDKRQNSFSSYLTQSRRLSACSGPDPNETLSILSQPAGILVNDKKERNNRVQNSGSLQEIVTDPEQSCNRRRRKDVIRRSVHFPENEVQYLENSCDEVVVFSSLHPSKNCTDITTPSPILTNPHLKKYELHSEYNGSNIQTFRGISKSATTSFEGVTFTKTEKENSIIPEHVTRSKYKVPQNDIQKLNFGSLDSDSHVSGIRVGGVREFHAKEEPADFFFSGDLSGKSSVTSSQYPRLPSKDSEPKSSSKRSSVHSYELGASQRGIFSQSSLDNNYGFSGDKDQSSTISRRNLTHKNSVARKISNEQENVSNPPVNIKRKTGFAPVTLIQHNHEENFTNHSQESSKTAKESFFEKPLVEPRKNLFKSSSTSTFRFFPQSITLKSNPNKPSRKGSRDKVPASSHRSAFFSSLTTPLSPDLADCLYAKMKGSHEGILVTACRLVEEEQVLRLIKELNLSGQLDSSIINECDKTGRTALSHASVNGYSRVVAALAALPGADLNLGDHEGNSPLHLAAQAGHVDVVAHLVNRCEGHVELDARDHAGFTPLMKAALQGRTKVVKTLLFAGASPHLRDYGRGLTAVEWARFTGRHLCCDLIESVERSCSAHVRERWASDPDLQRSSPPASVSAEHRESWIRHKVTEVKVADCYQDPEETLKSTSLSSSPGDTHSFSSSNSNSPRVTRSQTSPSHNRSSSDSPKPSSSPENKIVTVGLSGHSQNPSTSSTSDKDDIIGKDFSNSRQSFQPRVLPSASATSLSKSQPWATDNTEKKANSPQIVMAGMKSVAPQSVVTQTSGGRVVTAAVYSKGASVYTVQKSASVPKFSATLPSKPKAVSAFEKSKQFSFDN</sequence>
<name>A0A8B7MY99_HYAAZ</name>
<dbReference type="AlphaFoldDB" id="A0A8B7MY99"/>
<feature type="region of interest" description="Disordered" evidence="4">
    <location>
        <begin position="403"/>
        <end position="437"/>
    </location>
</feature>
<dbReference type="PANTHER" id="PTHR24173">
    <property type="entry name" value="ANKYRIN REPEAT CONTAINING"/>
    <property type="match status" value="1"/>
</dbReference>
<keyword evidence="2 3" id="KW-0040">ANK repeat</keyword>
<dbReference type="GeneID" id="108664429"/>
<feature type="compositionally biased region" description="Polar residues" evidence="4">
    <location>
        <begin position="926"/>
        <end position="940"/>
    </location>
</feature>
<dbReference type="RefSeq" id="XP_018006496.1">
    <property type="nucleotide sequence ID" value="XM_018151007.2"/>
</dbReference>
<evidence type="ECO:0000313" key="6">
    <source>
        <dbReference type="RefSeq" id="XP_018006496.1"/>
    </source>
</evidence>
<dbReference type="Pfam" id="PF12796">
    <property type="entry name" value="Ank_2"/>
    <property type="match status" value="1"/>
</dbReference>
<feature type="region of interest" description="Disordered" evidence="4">
    <location>
        <begin position="1"/>
        <end position="77"/>
    </location>
</feature>
<dbReference type="OrthoDB" id="5406014at2759"/>
<feature type="region of interest" description="Disordered" evidence="4">
    <location>
        <begin position="97"/>
        <end position="147"/>
    </location>
</feature>
<feature type="region of interest" description="Disordered" evidence="4">
    <location>
        <begin position="454"/>
        <end position="495"/>
    </location>
</feature>
<feature type="repeat" description="ANK" evidence="3">
    <location>
        <begin position="718"/>
        <end position="750"/>
    </location>
</feature>
<keyword evidence="5" id="KW-1185">Reference proteome</keyword>
<accession>A0A8B7MY99</accession>
<protein>
    <submittedName>
        <fullName evidence="6">Uncharacterized protein LOC108664429</fullName>
    </submittedName>
</protein>
<feature type="compositionally biased region" description="Polar residues" evidence="4">
    <location>
        <begin position="51"/>
        <end position="65"/>
    </location>
</feature>
<feature type="region of interest" description="Disordered" evidence="4">
    <location>
        <begin position="830"/>
        <end position="946"/>
    </location>
</feature>